<dbReference type="AlphaFoldDB" id="A0A2B7ZT56"/>
<evidence type="ECO:0000313" key="5">
    <source>
        <dbReference type="Proteomes" id="UP000226031"/>
    </source>
</evidence>
<protein>
    <submittedName>
        <fullName evidence="4">Uncharacterized protein</fullName>
    </submittedName>
</protein>
<dbReference type="CDD" id="cd05233">
    <property type="entry name" value="SDR_c"/>
    <property type="match status" value="1"/>
</dbReference>
<dbReference type="STRING" id="73230.A0A2B7ZT56"/>
<keyword evidence="2" id="KW-0521">NADP</keyword>
<evidence type="ECO:0000256" key="2">
    <source>
        <dbReference type="ARBA" id="ARBA00022857"/>
    </source>
</evidence>
<dbReference type="InterPro" id="IPR002347">
    <property type="entry name" value="SDR_fam"/>
</dbReference>
<gene>
    <name evidence="4" type="ORF">GX50_00876</name>
</gene>
<organism evidence="4 5">
    <name type="scientific">[Emmonsia] crescens</name>
    <dbReference type="NCBI Taxonomy" id="73230"/>
    <lineage>
        <taxon>Eukaryota</taxon>
        <taxon>Fungi</taxon>
        <taxon>Dikarya</taxon>
        <taxon>Ascomycota</taxon>
        <taxon>Pezizomycotina</taxon>
        <taxon>Eurotiomycetes</taxon>
        <taxon>Eurotiomycetidae</taxon>
        <taxon>Onygenales</taxon>
        <taxon>Ajellomycetaceae</taxon>
        <taxon>Emergomyces</taxon>
    </lineage>
</organism>
<dbReference type="VEuPathDB" id="FungiDB:EMCG_09205"/>
<name>A0A2B7ZT56_9EURO</name>
<dbReference type="SUPFAM" id="SSF51735">
    <property type="entry name" value="NAD(P)-binding Rossmann-fold domains"/>
    <property type="match status" value="1"/>
</dbReference>
<evidence type="ECO:0000256" key="1">
    <source>
        <dbReference type="ARBA" id="ARBA00006484"/>
    </source>
</evidence>
<proteinExistence type="inferred from homology"/>
<dbReference type="GO" id="GO:0016616">
    <property type="term" value="F:oxidoreductase activity, acting on the CH-OH group of donors, NAD or NADP as acceptor"/>
    <property type="evidence" value="ECO:0007669"/>
    <property type="project" value="TreeGrafter"/>
</dbReference>
<dbReference type="InterPro" id="IPR036291">
    <property type="entry name" value="NAD(P)-bd_dom_sf"/>
</dbReference>
<reference evidence="4 5" key="1">
    <citation type="submission" date="2017-10" db="EMBL/GenBank/DDBJ databases">
        <title>Comparative genomics in systemic dimorphic fungi from Ajellomycetaceae.</title>
        <authorList>
            <person name="Munoz J.F."/>
            <person name="Mcewen J.G."/>
            <person name="Clay O.K."/>
            <person name="Cuomo C.A."/>
        </authorList>
    </citation>
    <scope>NUCLEOTIDE SEQUENCE [LARGE SCALE GENOMIC DNA]</scope>
    <source>
        <strain evidence="4 5">UAMH4076</strain>
    </source>
</reference>
<comment type="similarity">
    <text evidence="1">Belongs to the short-chain dehydrogenases/reductases (SDR) family.</text>
</comment>
<keyword evidence="5" id="KW-1185">Reference proteome</keyword>
<dbReference type="Gene3D" id="3.40.50.720">
    <property type="entry name" value="NAD(P)-binding Rossmann-like Domain"/>
    <property type="match status" value="1"/>
</dbReference>
<comment type="caution">
    <text evidence="4">The sequence shown here is derived from an EMBL/GenBank/DDBJ whole genome shotgun (WGS) entry which is preliminary data.</text>
</comment>
<feature type="non-terminal residue" evidence="4">
    <location>
        <position position="1"/>
    </location>
</feature>
<evidence type="ECO:0000256" key="3">
    <source>
        <dbReference type="ARBA" id="ARBA00023002"/>
    </source>
</evidence>
<accession>A0A2B7ZT56</accession>
<dbReference type="PANTHER" id="PTHR42760:SF115">
    <property type="entry name" value="3-OXOACYL-[ACYL-CARRIER-PROTEIN] REDUCTASE FABG"/>
    <property type="match status" value="1"/>
</dbReference>
<dbReference type="Pfam" id="PF13561">
    <property type="entry name" value="adh_short_C2"/>
    <property type="match status" value="1"/>
</dbReference>
<dbReference type="PRINTS" id="PR00081">
    <property type="entry name" value="GDHRDH"/>
</dbReference>
<keyword evidence="3" id="KW-0560">Oxidoreductase</keyword>
<dbReference type="Proteomes" id="UP000226031">
    <property type="component" value="Unassembled WGS sequence"/>
</dbReference>
<dbReference type="PANTHER" id="PTHR42760">
    <property type="entry name" value="SHORT-CHAIN DEHYDROGENASES/REDUCTASES FAMILY MEMBER"/>
    <property type="match status" value="1"/>
</dbReference>
<dbReference type="EMBL" id="PDND01000010">
    <property type="protein sequence ID" value="PGH36192.1"/>
    <property type="molecule type" value="Genomic_DNA"/>
</dbReference>
<evidence type="ECO:0000313" key="4">
    <source>
        <dbReference type="EMBL" id="PGH36192.1"/>
    </source>
</evidence>
<sequence length="211" mass="22275">SPIAEAKAELNITSNSSSTTVIQFDITSAPASLSELQASIEIHTGPGKAIDFPFISVRYAFLEPTATMTGETFDRTFSINTRGPFFPAHNTSIATGIPGMAVYSPSKAAVYSFVQTLAAELAHAKNEGEEAVRVTASSPGFVDTLTMDTIGISREEKEALVQIGMKTTPVGRIASAKEVAKTAVFMGVRGDLLTGVEFLVNGGLRVLKEGE</sequence>